<name>A0A7I8WAI3_9ANNE</name>
<reference evidence="1 2" key="1">
    <citation type="submission" date="2020-08" db="EMBL/GenBank/DDBJ databases">
        <authorList>
            <person name="Hejnol A."/>
        </authorList>
    </citation>
    <scope>NUCLEOTIDE SEQUENCE [LARGE SCALE GENOMIC DNA]</scope>
</reference>
<keyword evidence="2" id="KW-1185">Reference proteome</keyword>
<organism evidence="1 2">
    <name type="scientific">Dimorphilus gyrociliatus</name>
    <dbReference type="NCBI Taxonomy" id="2664684"/>
    <lineage>
        <taxon>Eukaryota</taxon>
        <taxon>Metazoa</taxon>
        <taxon>Spiralia</taxon>
        <taxon>Lophotrochozoa</taxon>
        <taxon>Annelida</taxon>
        <taxon>Polychaeta</taxon>
        <taxon>Polychaeta incertae sedis</taxon>
        <taxon>Dinophilidae</taxon>
        <taxon>Dimorphilus</taxon>
    </lineage>
</organism>
<evidence type="ECO:0000313" key="2">
    <source>
        <dbReference type="Proteomes" id="UP000549394"/>
    </source>
</evidence>
<evidence type="ECO:0000313" key="1">
    <source>
        <dbReference type="EMBL" id="CAD5125153.1"/>
    </source>
</evidence>
<dbReference type="AlphaFoldDB" id="A0A7I8WAI3"/>
<comment type="caution">
    <text evidence="1">The sequence shown here is derived from an EMBL/GenBank/DDBJ whole genome shotgun (WGS) entry which is preliminary data.</text>
</comment>
<dbReference type="Proteomes" id="UP000549394">
    <property type="component" value="Unassembled WGS sequence"/>
</dbReference>
<dbReference type="EMBL" id="CAJFCJ010000025">
    <property type="protein sequence ID" value="CAD5125153.1"/>
    <property type="molecule type" value="Genomic_DNA"/>
</dbReference>
<proteinExistence type="predicted"/>
<protein>
    <submittedName>
        <fullName evidence="1">Uncharacterized protein</fullName>
    </submittedName>
</protein>
<dbReference type="OrthoDB" id="6285335at2759"/>
<sequence>MDFRSVVDRNIEELEFWPGLESDGRMFKNYQLFAAVLNKHRSELKPGKNFVDETQFYMNILDTLFAWIHREMSLFDEDDWRHLQAYGYLIAAINFIGAEQARLN</sequence>
<accession>A0A7I8WAI3</accession>
<gene>
    <name evidence="1" type="ORF">DGYR_LOCUS12585</name>
</gene>